<dbReference type="AlphaFoldDB" id="A0A2X4PWS2"/>
<sequence>MTFGAALKLIASKLGNFIRRHKIFLAVLLGILLLILIGQSLFRTRSSWDRIDKRKLLKVTIDLYQTEGFLETQYGSYAPDSILARAYAHIFRKHGVDRIDYDSSMLWYSLHQPKALQELWQAIQDSLSDRLALADSLSRHYDAMRLNILARREEVKDSVNLLSYPDTSTTIFLGQQLYYQKYERKYIYGSNDSHFFEFNIRLLGEIPTKLNSDLQIGLAIIDSDTVKAYKTKPIYRAGMHRLRLAVPKQLSSSPNVRAYLLAQAAADSLYTHPIPVLIDSVSLIRCQHARLDSAASTSAPDPSLQ</sequence>
<keyword evidence="1" id="KW-0472">Membrane</keyword>
<proteinExistence type="predicted"/>
<dbReference type="EMBL" id="LS483447">
    <property type="protein sequence ID" value="SQH72929.1"/>
    <property type="molecule type" value="Genomic_DNA"/>
</dbReference>
<dbReference type="InterPro" id="IPR025381">
    <property type="entry name" value="DUF4296"/>
</dbReference>
<reference evidence="3 4" key="1">
    <citation type="submission" date="2018-06" db="EMBL/GenBank/DDBJ databases">
        <authorList>
            <consortium name="Pathogen Informatics"/>
            <person name="Doyle S."/>
        </authorList>
    </citation>
    <scope>NUCLEOTIDE SEQUENCE [LARGE SCALE GENOMIC DNA]</scope>
    <source>
        <strain evidence="3 4">NCTC12858</strain>
    </source>
</reference>
<evidence type="ECO:0000256" key="1">
    <source>
        <dbReference type="SAM" id="Phobius"/>
    </source>
</evidence>
<dbReference type="Proteomes" id="UP000249300">
    <property type="component" value="Chromosome 1"/>
</dbReference>
<gene>
    <name evidence="3" type="ORF">NCTC12858_00764</name>
</gene>
<evidence type="ECO:0000313" key="3">
    <source>
        <dbReference type="EMBL" id="SQH72929.1"/>
    </source>
</evidence>
<accession>A0A2X4PWS2</accession>
<protein>
    <recommendedName>
        <fullName evidence="2">DUF4296 domain-containing protein</fullName>
    </recommendedName>
</protein>
<feature type="transmembrane region" description="Helical" evidence="1">
    <location>
        <begin position="23"/>
        <end position="42"/>
    </location>
</feature>
<evidence type="ECO:0000313" key="4">
    <source>
        <dbReference type="Proteomes" id="UP000249300"/>
    </source>
</evidence>
<feature type="domain" description="DUF4296" evidence="2">
    <location>
        <begin position="51"/>
        <end position="130"/>
    </location>
</feature>
<keyword evidence="4" id="KW-1185">Reference proteome</keyword>
<dbReference type="RefSeq" id="WP_023939889.1">
    <property type="nucleotide sequence ID" value="NZ_LS483447.1"/>
</dbReference>
<dbReference type="Pfam" id="PF14129">
    <property type="entry name" value="DUF4296"/>
    <property type="match status" value="1"/>
</dbReference>
<dbReference type="KEGG" id="pcre:NCTC12858_00764"/>
<name>A0A2X4PWS2_9PORP</name>
<keyword evidence="1" id="KW-1133">Transmembrane helix</keyword>
<organism evidence="3 4">
    <name type="scientific">Porphyromonas crevioricanis</name>
    <dbReference type="NCBI Taxonomy" id="393921"/>
    <lineage>
        <taxon>Bacteria</taxon>
        <taxon>Pseudomonadati</taxon>
        <taxon>Bacteroidota</taxon>
        <taxon>Bacteroidia</taxon>
        <taxon>Bacteroidales</taxon>
        <taxon>Porphyromonadaceae</taxon>
        <taxon>Porphyromonas</taxon>
    </lineage>
</organism>
<keyword evidence="1" id="KW-0812">Transmembrane</keyword>
<evidence type="ECO:0000259" key="2">
    <source>
        <dbReference type="Pfam" id="PF14129"/>
    </source>
</evidence>